<dbReference type="EMBL" id="CZAB01000109">
    <property type="protein sequence ID" value="CUQ19493.1"/>
    <property type="molecule type" value="Genomic_DNA"/>
</dbReference>
<dbReference type="AlphaFoldDB" id="A0A174UAX9"/>
<organism evidence="3 4">
    <name type="scientific">Enterocloster clostridioformis</name>
    <dbReference type="NCBI Taxonomy" id="1531"/>
    <lineage>
        <taxon>Bacteria</taxon>
        <taxon>Bacillati</taxon>
        <taxon>Bacillota</taxon>
        <taxon>Clostridia</taxon>
        <taxon>Lachnospirales</taxon>
        <taxon>Lachnospiraceae</taxon>
        <taxon>Enterocloster</taxon>
    </lineage>
</organism>
<proteinExistence type="predicted"/>
<dbReference type="Proteomes" id="UP000095512">
    <property type="component" value="Unassembled WGS sequence"/>
</dbReference>
<evidence type="ECO:0000313" key="4">
    <source>
        <dbReference type="Proteomes" id="UP000095512"/>
    </source>
</evidence>
<gene>
    <name evidence="3" type="ORF">ERS852480_05116</name>
</gene>
<sequence>MEDLKGYQIQKEAVFENGRGFALAHNPEAQSPFVIWHFTVMPEGERNYYGYTACRGILPPEKEFERFLFAYDYVYKVPQLPEGKRPRGTDYYRYYTRYPLDANAFPKSKELGLLEIAPYDNRTMVEGNSIRTWGELIYTKPLPEKLVADYELKPSRLNPDVRRKMEEQTQALGKWEDSRHFGDKRRLTWFHPDFGTYILKQPLSPEQLSERIEAMEELEAERKEKRSITAQLRKETNQEKENREPPAKKGGHSHEDR</sequence>
<accession>A0A174UAX9</accession>
<reference evidence="3 4" key="1">
    <citation type="submission" date="2015-09" db="EMBL/GenBank/DDBJ databases">
        <authorList>
            <consortium name="Pathogen Informatics"/>
        </authorList>
    </citation>
    <scope>NUCLEOTIDE SEQUENCE [LARGE SCALE GENOMIC DNA]</scope>
    <source>
        <strain evidence="3 4">2789STDY5834865</strain>
    </source>
</reference>
<dbReference type="Pfam" id="PF18789">
    <property type="entry name" value="DarA_C"/>
    <property type="match status" value="1"/>
</dbReference>
<evidence type="ECO:0000256" key="1">
    <source>
        <dbReference type="SAM" id="MobiDB-lite"/>
    </source>
</evidence>
<protein>
    <recommendedName>
        <fullName evidence="2">Defence against restriction A C-terminal domain-containing protein</fullName>
    </recommendedName>
</protein>
<dbReference type="RefSeq" id="WP_009296707.1">
    <property type="nucleotide sequence ID" value="NZ_CZAB01000109.1"/>
</dbReference>
<feature type="region of interest" description="Disordered" evidence="1">
    <location>
        <begin position="218"/>
        <end position="257"/>
    </location>
</feature>
<dbReference type="InterPro" id="IPR041501">
    <property type="entry name" value="DarA_C"/>
</dbReference>
<evidence type="ECO:0000259" key="2">
    <source>
        <dbReference type="Pfam" id="PF18789"/>
    </source>
</evidence>
<feature type="domain" description="Defence against restriction A C-terminal" evidence="2">
    <location>
        <begin position="90"/>
        <end position="155"/>
    </location>
</feature>
<name>A0A174UAX9_9FIRM</name>
<evidence type="ECO:0000313" key="3">
    <source>
        <dbReference type="EMBL" id="CUQ19493.1"/>
    </source>
</evidence>